<dbReference type="PANTHER" id="PTHR24113">
    <property type="entry name" value="RAN GTPASE-ACTIVATING PROTEIN 1"/>
    <property type="match status" value="1"/>
</dbReference>
<dbReference type="GO" id="GO:0031267">
    <property type="term" value="F:small GTPase binding"/>
    <property type="evidence" value="ECO:0007669"/>
    <property type="project" value="TreeGrafter"/>
</dbReference>
<organism evidence="4 5">
    <name type="scientific">Rhamnusium bicolor</name>
    <dbReference type="NCBI Taxonomy" id="1586634"/>
    <lineage>
        <taxon>Eukaryota</taxon>
        <taxon>Metazoa</taxon>
        <taxon>Ecdysozoa</taxon>
        <taxon>Arthropoda</taxon>
        <taxon>Hexapoda</taxon>
        <taxon>Insecta</taxon>
        <taxon>Pterygota</taxon>
        <taxon>Neoptera</taxon>
        <taxon>Endopterygota</taxon>
        <taxon>Coleoptera</taxon>
        <taxon>Polyphaga</taxon>
        <taxon>Cucujiformia</taxon>
        <taxon>Chrysomeloidea</taxon>
        <taxon>Cerambycidae</taxon>
        <taxon>Lepturinae</taxon>
        <taxon>Rhagiini</taxon>
        <taxon>Rhamnusium</taxon>
    </lineage>
</organism>
<evidence type="ECO:0000313" key="5">
    <source>
        <dbReference type="Proteomes" id="UP001162156"/>
    </source>
</evidence>
<gene>
    <name evidence="4" type="ORF">NQ314_008326</name>
</gene>
<evidence type="ECO:0000256" key="2">
    <source>
        <dbReference type="ARBA" id="ARBA00022614"/>
    </source>
</evidence>
<dbReference type="PANTHER" id="PTHR24113:SF12">
    <property type="entry name" value="RAN GTPASE-ACTIVATING PROTEIN 1"/>
    <property type="match status" value="1"/>
</dbReference>
<sequence length="302" mass="33676">MGDKLSDVFLQLFCEKNSDGTKHLRLKGKDLYQRIGLDLSYNDIGDEGMEILAQNYLHEQNNLKHLNLMHCDIGPEGMKFLSSSDFLMLETCRINGNKLGPSGARHIGSLINRCPTLLHIDIAETDLTLDSIESILIVIEGSTLKILDISRIIPKSYYTKYDPATLADDLAVVLKHLEMLDLGCNNMGDFGIQLIAIWLKSRPPLRALVVSGNNIKDYGARALGFGLPFSKIRYLDISNNKIDDMGLMDLLDTIKKSSQLRLLYLWGNTFGPISCKGLPDNEPPRNQILLVCRNCGPATIVQ</sequence>
<comment type="caution">
    <text evidence="4">The sequence shown here is derived from an EMBL/GenBank/DDBJ whole genome shotgun (WGS) entry which is preliminary data.</text>
</comment>
<dbReference type="GO" id="GO:0005634">
    <property type="term" value="C:nucleus"/>
    <property type="evidence" value="ECO:0007669"/>
    <property type="project" value="TreeGrafter"/>
</dbReference>
<name>A0AAV8YD90_9CUCU</name>
<keyword evidence="1" id="KW-0343">GTPase activation</keyword>
<dbReference type="GO" id="GO:0048471">
    <property type="term" value="C:perinuclear region of cytoplasm"/>
    <property type="evidence" value="ECO:0007669"/>
    <property type="project" value="TreeGrafter"/>
</dbReference>
<reference evidence="4" key="1">
    <citation type="journal article" date="2023" name="Insect Mol. Biol.">
        <title>Genome sequencing provides insights into the evolution of gene families encoding plant cell wall-degrading enzymes in longhorned beetles.</title>
        <authorList>
            <person name="Shin N.R."/>
            <person name="Okamura Y."/>
            <person name="Kirsch R."/>
            <person name="Pauchet Y."/>
        </authorList>
    </citation>
    <scope>NUCLEOTIDE SEQUENCE</scope>
    <source>
        <strain evidence="4">RBIC_L_NR</strain>
    </source>
</reference>
<evidence type="ECO:0000313" key="4">
    <source>
        <dbReference type="EMBL" id="KAJ8948924.1"/>
    </source>
</evidence>
<dbReference type="SUPFAM" id="SSF52047">
    <property type="entry name" value="RNI-like"/>
    <property type="match status" value="1"/>
</dbReference>
<evidence type="ECO:0000256" key="1">
    <source>
        <dbReference type="ARBA" id="ARBA00022468"/>
    </source>
</evidence>
<dbReference type="Proteomes" id="UP001162156">
    <property type="component" value="Unassembled WGS sequence"/>
</dbReference>
<dbReference type="InterPro" id="IPR001611">
    <property type="entry name" value="Leu-rich_rpt"/>
</dbReference>
<dbReference type="GO" id="GO:0005829">
    <property type="term" value="C:cytosol"/>
    <property type="evidence" value="ECO:0007669"/>
    <property type="project" value="TreeGrafter"/>
</dbReference>
<dbReference type="InterPro" id="IPR032675">
    <property type="entry name" value="LRR_dom_sf"/>
</dbReference>
<dbReference type="SMART" id="SM00368">
    <property type="entry name" value="LRR_RI"/>
    <property type="match status" value="7"/>
</dbReference>
<keyword evidence="3" id="KW-0677">Repeat</keyword>
<keyword evidence="2" id="KW-0433">Leucine-rich repeat</keyword>
<keyword evidence="5" id="KW-1185">Reference proteome</keyword>
<accession>A0AAV8YD90</accession>
<dbReference type="InterPro" id="IPR027038">
    <property type="entry name" value="RanGap"/>
</dbReference>
<dbReference type="AlphaFoldDB" id="A0AAV8YD90"/>
<dbReference type="Gene3D" id="3.80.10.10">
    <property type="entry name" value="Ribonuclease Inhibitor"/>
    <property type="match status" value="2"/>
</dbReference>
<protein>
    <submittedName>
        <fullName evidence="4">Uncharacterized protein</fullName>
    </submittedName>
</protein>
<proteinExistence type="predicted"/>
<dbReference type="EMBL" id="JANEYF010002264">
    <property type="protein sequence ID" value="KAJ8948924.1"/>
    <property type="molecule type" value="Genomic_DNA"/>
</dbReference>
<dbReference type="GO" id="GO:0005096">
    <property type="term" value="F:GTPase activator activity"/>
    <property type="evidence" value="ECO:0007669"/>
    <property type="project" value="UniProtKB-KW"/>
</dbReference>
<evidence type="ECO:0000256" key="3">
    <source>
        <dbReference type="ARBA" id="ARBA00022737"/>
    </source>
</evidence>
<dbReference type="Pfam" id="PF13516">
    <property type="entry name" value="LRR_6"/>
    <property type="match status" value="5"/>
</dbReference>
<dbReference type="GO" id="GO:0006913">
    <property type="term" value="P:nucleocytoplasmic transport"/>
    <property type="evidence" value="ECO:0007669"/>
    <property type="project" value="TreeGrafter"/>
</dbReference>